<dbReference type="InterPro" id="IPR002110">
    <property type="entry name" value="Ankyrin_rpt"/>
</dbReference>
<dbReference type="SMART" id="SM00248">
    <property type="entry name" value="ANK"/>
    <property type="match status" value="6"/>
</dbReference>
<sequence>MADSSDFSGSDAEAEDLFLLHDAAAAGDVESLKQLLEQRTSHLQQQMDVDGEGPAEEQLLPNDDPYLQAKDQNECTPLHIAILQGHVECAQLLVQAQASVSVDCDGCPPLHMATCTGALPGREDAALQLAKLLLEAGADSIQRDDCGRLALHWSAELGLAEVCQLLLQATTEAAAALTAQVAAASAADAAAGEEPPLDPPNLLEMQDNNGDNVLHVAARFNQPAVLQLLLSQESVNAADAAVAKNKQSFTPLAAAAFYGAAAAAPLLLQAHAAALSVTDKHGFTPADLAHRRGHTALAARLRAAAAAAAEAAAAGDTAANRAAAAAAAADGADDTVKQLPTLIVAPHECELHRTCPDPLPRGCHPPPENVDRIRVLSQEGSGILRSRGLRQRLEWELSVPPAPIADVLRVHDWNYVRGLQLACQAIPDRPDAIAHLDPDTAVSHHTFHVALRAASAVCVAIDRVIRGQAANAFCVVRPPGHHAGPRGIVPSKKDRTGSHGFCLLNNVAIGAAYAMNVHRHAGIQRVAILDFDVHHGNGTRACVSNTVPGTLRVPFTTPLSEGMHVYHTYAPWFDVDDDDNVLFASVQGYGPKAASMPDVFVYPGSGATCDTQELKLAQEKAQQAQEKAEEKAAAAAAAAAAAGGANGTGPAAAGPGGQQVKQEDAAVGDAATSHMVAEDPNHEFPSSTADDPILAGPRVIEVGIPGPGFHPLLWRRAWRDKVLPALVNFNPDLILVSAGFDAHRKDEINFRYIGVTEADYEWITDEIVQVANRCCNGRVVSVLEGGYNINGGLVSAFARSVAAHVRGLAEPHSQAWDPQEPHIEREIERRRQQERAAKVAAKRAAALERQKRAAAAAAAAPAQGDSAAAAGKDVGSAEQGKAAAAAAAAAVEGEEASVAVPVEGRSKRRRAAAVDYAALNAQLEAEAAAAQKAADA</sequence>
<dbReference type="InterPro" id="IPR037138">
    <property type="entry name" value="His_deacetylse_dom_sf"/>
</dbReference>
<dbReference type="EMBL" id="FNXT01001326">
    <property type="protein sequence ID" value="SZX78651.1"/>
    <property type="molecule type" value="Genomic_DNA"/>
</dbReference>
<dbReference type="PANTHER" id="PTHR10625:SF26">
    <property type="entry name" value="HISTONE DEACETYLASE DOMAIN-CONTAINING PROTEIN"/>
    <property type="match status" value="1"/>
</dbReference>
<dbReference type="AlphaFoldDB" id="A0A383VNP9"/>
<dbReference type="SUPFAM" id="SSF52768">
    <property type="entry name" value="Arginase/deacetylase"/>
    <property type="match status" value="1"/>
</dbReference>
<dbReference type="GO" id="GO:0000118">
    <property type="term" value="C:histone deacetylase complex"/>
    <property type="evidence" value="ECO:0007669"/>
    <property type="project" value="TreeGrafter"/>
</dbReference>
<dbReference type="PANTHER" id="PTHR10625">
    <property type="entry name" value="HISTONE DEACETYLASE HDAC1-RELATED"/>
    <property type="match status" value="1"/>
</dbReference>
<proteinExistence type="predicted"/>
<dbReference type="Gene3D" id="3.40.800.20">
    <property type="entry name" value="Histone deacetylase domain"/>
    <property type="match status" value="2"/>
</dbReference>
<evidence type="ECO:0000259" key="4">
    <source>
        <dbReference type="Pfam" id="PF00850"/>
    </source>
</evidence>
<evidence type="ECO:0000313" key="7">
    <source>
        <dbReference type="Proteomes" id="UP000256970"/>
    </source>
</evidence>
<evidence type="ECO:0000313" key="6">
    <source>
        <dbReference type="EMBL" id="SZX78651.1"/>
    </source>
</evidence>
<evidence type="ECO:0000256" key="2">
    <source>
        <dbReference type="SAM" id="Coils"/>
    </source>
</evidence>
<dbReference type="Pfam" id="PF00850">
    <property type="entry name" value="Hist_deacetyl"/>
    <property type="match status" value="2"/>
</dbReference>
<dbReference type="STRING" id="3088.A0A383VNP9"/>
<keyword evidence="2" id="KW-0175">Coiled coil</keyword>
<keyword evidence="7" id="KW-1185">Reference proteome</keyword>
<organism evidence="5 7">
    <name type="scientific">Tetradesmus obliquus</name>
    <name type="common">Green alga</name>
    <name type="synonym">Acutodesmus obliquus</name>
    <dbReference type="NCBI Taxonomy" id="3088"/>
    <lineage>
        <taxon>Eukaryota</taxon>
        <taxon>Viridiplantae</taxon>
        <taxon>Chlorophyta</taxon>
        <taxon>core chlorophytes</taxon>
        <taxon>Chlorophyceae</taxon>
        <taxon>CS clade</taxon>
        <taxon>Sphaeropleales</taxon>
        <taxon>Scenedesmaceae</taxon>
        <taxon>Tetradesmus</taxon>
    </lineage>
</organism>
<dbReference type="Pfam" id="PF12796">
    <property type="entry name" value="Ank_2"/>
    <property type="match status" value="2"/>
</dbReference>
<dbReference type="PROSITE" id="PS50088">
    <property type="entry name" value="ANK_REPEAT"/>
    <property type="match status" value="2"/>
</dbReference>
<protein>
    <recommendedName>
        <fullName evidence="4">Histone deacetylase domain-containing protein</fullName>
    </recommendedName>
</protein>
<feature type="domain" description="Histone deacetylase" evidence="4">
    <location>
        <begin position="708"/>
        <end position="791"/>
    </location>
</feature>
<feature type="region of interest" description="Disordered" evidence="3">
    <location>
        <begin position="882"/>
        <end position="907"/>
    </location>
</feature>
<evidence type="ECO:0000313" key="5">
    <source>
        <dbReference type="EMBL" id="SZX67145.1"/>
    </source>
</evidence>
<feature type="compositionally biased region" description="Low complexity" evidence="3">
    <location>
        <begin position="643"/>
        <end position="653"/>
    </location>
</feature>
<feature type="region of interest" description="Disordered" evidence="3">
    <location>
        <begin position="43"/>
        <end position="66"/>
    </location>
</feature>
<feature type="repeat" description="ANK" evidence="1">
    <location>
        <begin position="105"/>
        <end position="145"/>
    </location>
</feature>
<dbReference type="EMBL" id="FNXT01000770">
    <property type="protein sequence ID" value="SZX67145.1"/>
    <property type="molecule type" value="Genomic_DNA"/>
</dbReference>
<dbReference type="Gene3D" id="1.25.40.20">
    <property type="entry name" value="Ankyrin repeat-containing domain"/>
    <property type="match status" value="3"/>
</dbReference>
<dbReference type="GO" id="GO:0040029">
    <property type="term" value="P:epigenetic regulation of gene expression"/>
    <property type="evidence" value="ECO:0007669"/>
    <property type="project" value="TreeGrafter"/>
</dbReference>
<dbReference type="GO" id="GO:0004407">
    <property type="term" value="F:histone deacetylase activity"/>
    <property type="evidence" value="ECO:0007669"/>
    <property type="project" value="TreeGrafter"/>
</dbReference>
<accession>A0A383VNP9</accession>
<dbReference type="InterPro" id="IPR036770">
    <property type="entry name" value="Ankyrin_rpt-contain_sf"/>
</dbReference>
<reference evidence="5 7" key="1">
    <citation type="submission" date="2016-10" db="EMBL/GenBank/DDBJ databases">
        <authorList>
            <person name="Cai Z."/>
        </authorList>
    </citation>
    <scope>NUCLEOTIDE SEQUENCE [LARGE SCALE GENOMIC DNA]</scope>
</reference>
<gene>
    <name evidence="6" type="ORF">BQ4739_LOCUS18970</name>
    <name evidence="5" type="ORF">BQ4739_LOCUS7566</name>
</gene>
<dbReference type="CDD" id="cd11599">
    <property type="entry name" value="HDAC_classII_2"/>
    <property type="match status" value="1"/>
</dbReference>
<dbReference type="InterPro" id="IPR023696">
    <property type="entry name" value="Ureohydrolase_dom_sf"/>
</dbReference>
<feature type="region of interest" description="Disordered" evidence="3">
    <location>
        <begin position="643"/>
        <end position="664"/>
    </location>
</feature>
<dbReference type="PROSITE" id="PS50297">
    <property type="entry name" value="ANK_REP_REGION"/>
    <property type="match status" value="1"/>
</dbReference>
<feature type="domain" description="Histone deacetylase" evidence="4">
    <location>
        <begin position="383"/>
        <end position="617"/>
    </location>
</feature>
<evidence type="ECO:0000256" key="3">
    <source>
        <dbReference type="SAM" id="MobiDB-lite"/>
    </source>
</evidence>
<feature type="compositionally biased region" description="Low complexity" evidence="3">
    <location>
        <begin position="882"/>
        <end position="903"/>
    </location>
</feature>
<evidence type="ECO:0000256" key="1">
    <source>
        <dbReference type="PROSITE-ProRule" id="PRU00023"/>
    </source>
</evidence>
<dbReference type="SUPFAM" id="SSF48403">
    <property type="entry name" value="Ankyrin repeat"/>
    <property type="match status" value="1"/>
</dbReference>
<dbReference type="InterPro" id="IPR023801">
    <property type="entry name" value="His_deacetylse_dom"/>
</dbReference>
<keyword evidence="1" id="KW-0040">ANK repeat</keyword>
<name>A0A383VNP9_TETOB</name>
<dbReference type="GO" id="GO:0005737">
    <property type="term" value="C:cytoplasm"/>
    <property type="evidence" value="ECO:0007669"/>
    <property type="project" value="TreeGrafter"/>
</dbReference>
<feature type="repeat" description="ANK" evidence="1">
    <location>
        <begin position="73"/>
        <end position="105"/>
    </location>
</feature>
<dbReference type="Proteomes" id="UP000256970">
    <property type="component" value="Unassembled WGS sequence"/>
</dbReference>
<feature type="coiled-coil region" evidence="2">
    <location>
        <begin position="607"/>
        <end position="638"/>
    </location>
</feature>